<dbReference type="OrthoDB" id="7026155at2"/>
<keyword evidence="6 9" id="KW-0812">Transmembrane</keyword>
<dbReference type="GO" id="GO:0043190">
    <property type="term" value="C:ATP-binding cassette (ABC) transporter complex"/>
    <property type="evidence" value="ECO:0007669"/>
    <property type="project" value="InterPro"/>
</dbReference>
<evidence type="ECO:0000256" key="9">
    <source>
        <dbReference type="RuleBase" id="RU363032"/>
    </source>
</evidence>
<dbReference type="Proteomes" id="UP000295727">
    <property type="component" value="Chromosome 4"/>
</dbReference>
<dbReference type="EMBL" id="CP038151">
    <property type="protein sequence ID" value="QBR03030.1"/>
    <property type="molecule type" value="Genomic_DNA"/>
</dbReference>
<evidence type="ECO:0000313" key="12">
    <source>
        <dbReference type="EMBL" id="QBR03030.1"/>
    </source>
</evidence>
<keyword evidence="4" id="KW-1003">Cell membrane</keyword>
<evidence type="ECO:0000259" key="11">
    <source>
        <dbReference type="PROSITE" id="PS50928"/>
    </source>
</evidence>
<dbReference type="InterPro" id="IPR043429">
    <property type="entry name" value="ArtM/GltK/GlnP/TcyL/YhdX-like"/>
</dbReference>
<feature type="transmembrane region" description="Helical" evidence="9">
    <location>
        <begin position="196"/>
        <end position="219"/>
    </location>
</feature>
<proteinExistence type="inferred from homology"/>
<feature type="region of interest" description="Disordered" evidence="10">
    <location>
        <begin position="231"/>
        <end position="255"/>
    </location>
</feature>
<dbReference type="SUPFAM" id="SSF161098">
    <property type="entry name" value="MetI-like"/>
    <property type="match status" value="1"/>
</dbReference>
<dbReference type="PANTHER" id="PTHR30614">
    <property type="entry name" value="MEMBRANE COMPONENT OF AMINO ACID ABC TRANSPORTER"/>
    <property type="match status" value="1"/>
</dbReference>
<dbReference type="KEGG" id="ppai:E1956_38250"/>
<evidence type="ECO:0000256" key="5">
    <source>
        <dbReference type="ARBA" id="ARBA00022519"/>
    </source>
</evidence>
<dbReference type="Pfam" id="PF00528">
    <property type="entry name" value="BPD_transp_1"/>
    <property type="match status" value="1"/>
</dbReference>
<feature type="compositionally biased region" description="Low complexity" evidence="10">
    <location>
        <begin position="234"/>
        <end position="243"/>
    </location>
</feature>
<evidence type="ECO:0000256" key="2">
    <source>
        <dbReference type="ARBA" id="ARBA00010072"/>
    </source>
</evidence>
<evidence type="ECO:0000256" key="4">
    <source>
        <dbReference type="ARBA" id="ARBA00022475"/>
    </source>
</evidence>
<feature type="transmembrane region" description="Helical" evidence="9">
    <location>
        <begin position="57"/>
        <end position="78"/>
    </location>
</feature>
<dbReference type="RefSeq" id="WP_134758537.1">
    <property type="nucleotide sequence ID" value="NZ_CP038151.1"/>
</dbReference>
<evidence type="ECO:0000256" key="10">
    <source>
        <dbReference type="SAM" id="MobiDB-lite"/>
    </source>
</evidence>
<dbReference type="PROSITE" id="PS50928">
    <property type="entry name" value="ABC_TM1"/>
    <property type="match status" value="1"/>
</dbReference>
<dbReference type="PANTHER" id="PTHR30614:SF10">
    <property type="entry name" value="ARGININE ABC TRANSPORTER PERMEASE PROTEIN ARTM"/>
    <property type="match status" value="1"/>
</dbReference>
<dbReference type="CDD" id="cd06261">
    <property type="entry name" value="TM_PBP2"/>
    <property type="match status" value="1"/>
</dbReference>
<comment type="similarity">
    <text evidence="2">Belongs to the binding-protein-dependent transport system permease family. HisMQ subfamily.</text>
</comment>
<feature type="domain" description="ABC transmembrane type-1" evidence="11">
    <location>
        <begin position="19"/>
        <end position="216"/>
    </location>
</feature>
<reference evidence="12 13" key="1">
    <citation type="submission" date="2019-03" db="EMBL/GenBank/DDBJ databases">
        <title>Paraburkholderia sp. 7MH5, isolated from subtropical forest soil.</title>
        <authorList>
            <person name="Gao Z.-H."/>
            <person name="Qiu L.-H."/>
        </authorList>
    </citation>
    <scope>NUCLEOTIDE SEQUENCE [LARGE SCALE GENOMIC DNA]</scope>
    <source>
        <strain evidence="12 13">7MH5</strain>
    </source>
</reference>
<dbReference type="AlphaFoldDB" id="A0A4P7D7E9"/>
<dbReference type="InterPro" id="IPR000515">
    <property type="entry name" value="MetI-like"/>
</dbReference>
<dbReference type="InterPro" id="IPR035906">
    <property type="entry name" value="MetI-like_sf"/>
</dbReference>
<evidence type="ECO:0000256" key="7">
    <source>
        <dbReference type="ARBA" id="ARBA00022989"/>
    </source>
</evidence>
<name>A0A4P7D7E9_9BURK</name>
<keyword evidence="13" id="KW-1185">Reference proteome</keyword>
<evidence type="ECO:0000313" key="13">
    <source>
        <dbReference type="Proteomes" id="UP000295727"/>
    </source>
</evidence>
<sequence length="255" mass="27910">MHSEFDFLFDTLTRLLAAVPATLGLFFCSIALGGTLSLVIVAMRVSRHWLPNRLARAYILVFRGSPILIQLFLVYYGLAQFGVIRQSFLWPLLREPYTCAVLSLALCTAGYTAEIVRGGLLAVPVGQIEAGYSIGMSGFTLLRRIIGPIALRQCLPAYTTEAVLQVKSTALASLVTVWEVTGVAQQIIQQTYRTSEVFLCAALIYLLLNFIIVRCFGLLESRLSRHLRPVPNRSSSQAIGSSSGPAVTDPQRIAS</sequence>
<evidence type="ECO:0000256" key="8">
    <source>
        <dbReference type="ARBA" id="ARBA00023136"/>
    </source>
</evidence>
<keyword evidence="8 9" id="KW-0472">Membrane</keyword>
<protein>
    <submittedName>
        <fullName evidence="12">ABC transporter permease</fullName>
    </submittedName>
</protein>
<keyword evidence="5" id="KW-0997">Cell inner membrane</keyword>
<evidence type="ECO:0000256" key="6">
    <source>
        <dbReference type="ARBA" id="ARBA00022692"/>
    </source>
</evidence>
<keyword evidence="3 9" id="KW-0813">Transport</keyword>
<dbReference type="GO" id="GO:0022857">
    <property type="term" value="F:transmembrane transporter activity"/>
    <property type="evidence" value="ECO:0007669"/>
    <property type="project" value="InterPro"/>
</dbReference>
<dbReference type="InterPro" id="IPR010065">
    <property type="entry name" value="AA_ABC_transptr_permease_3TM"/>
</dbReference>
<feature type="transmembrane region" description="Helical" evidence="9">
    <location>
        <begin position="20"/>
        <end position="45"/>
    </location>
</feature>
<dbReference type="NCBIfam" id="TIGR01726">
    <property type="entry name" value="HEQRo_perm_3TM"/>
    <property type="match status" value="1"/>
</dbReference>
<evidence type="ECO:0000256" key="1">
    <source>
        <dbReference type="ARBA" id="ARBA00004429"/>
    </source>
</evidence>
<keyword evidence="7 9" id="KW-1133">Transmembrane helix</keyword>
<dbReference type="Gene3D" id="1.10.3720.10">
    <property type="entry name" value="MetI-like"/>
    <property type="match status" value="1"/>
</dbReference>
<dbReference type="GO" id="GO:0006865">
    <property type="term" value="P:amino acid transport"/>
    <property type="evidence" value="ECO:0007669"/>
    <property type="project" value="TreeGrafter"/>
</dbReference>
<comment type="subcellular location">
    <subcellularLocation>
        <location evidence="1">Cell inner membrane</location>
        <topology evidence="1">Multi-pass membrane protein</topology>
    </subcellularLocation>
    <subcellularLocation>
        <location evidence="9">Cell membrane</location>
        <topology evidence="9">Multi-pass membrane protein</topology>
    </subcellularLocation>
</comment>
<gene>
    <name evidence="12" type="ORF">E1956_38250</name>
</gene>
<accession>A0A4P7D7E9</accession>
<organism evidence="12 13">
    <name type="scientific">Paraburkholderia pallida</name>
    <dbReference type="NCBI Taxonomy" id="2547399"/>
    <lineage>
        <taxon>Bacteria</taxon>
        <taxon>Pseudomonadati</taxon>
        <taxon>Pseudomonadota</taxon>
        <taxon>Betaproteobacteria</taxon>
        <taxon>Burkholderiales</taxon>
        <taxon>Burkholderiaceae</taxon>
        <taxon>Paraburkholderia</taxon>
    </lineage>
</organism>
<evidence type="ECO:0000256" key="3">
    <source>
        <dbReference type="ARBA" id="ARBA00022448"/>
    </source>
</evidence>